<reference evidence="2" key="1">
    <citation type="submission" date="2021-02" db="EMBL/GenBank/DDBJ databases">
        <authorList>
            <person name="Nowell W R."/>
        </authorList>
    </citation>
    <scope>NUCLEOTIDE SEQUENCE</scope>
</reference>
<dbReference type="InterPro" id="IPR025337">
    <property type="entry name" value="Questin_oxidase-like"/>
</dbReference>
<accession>A0A8S2EQC9</accession>
<dbReference type="AlphaFoldDB" id="A0A8S2EQC9"/>
<evidence type="ECO:0000313" key="3">
    <source>
        <dbReference type="EMBL" id="CAF4088420.1"/>
    </source>
</evidence>
<organism evidence="2 4">
    <name type="scientific">Didymodactylos carnosus</name>
    <dbReference type="NCBI Taxonomy" id="1234261"/>
    <lineage>
        <taxon>Eukaryota</taxon>
        <taxon>Metazoa</taxon>
        <taxon>Spiralia</taxon>
        <taxon>Gnathifera</taxon>
        <taxon>Rotifera</taxon>
        <taxon>Eurotatoria</taxon>
        <taxon>Bdelloidea</taxon>
        <taxon>Philodinida</taxon>
        <taxon>Philodinidae</taxon>
        <taxon>Didymodactylos</taxon>
    </lineage>
</organism>
<evidence type="ECO:0000313" key="2">
    <source>
        <dbReference type="EMBL" id="CAF1283462.1"/>
    </source>
</evidence>
<dbReference type="EMBL" id="CAJNOK010018503">
    <property type="protein sequence ID" value="CAF1283462.1"/>
    <property type="molecule type" value="Genomic_DNA"/>
</dbReference>
<gene>
    <name evidence="2" type="ORF">OVA965_LOCUS27751</name>
    <name evidence="3" type="ORF">TMI583_LOCUS28502</name>
</gene>
<dbReference type="GO" id="GO:0016491">
    <property type="term" value="F:oxidoreductase activity"/>
    <property type="evidence" value="ECO:0007669"/>
    <property type="project" value="UniProtKB-KW"/>
</dbReference>
<proteinExistence type="predicted"/>
<dbReference type="EMBL" id="CAJOBA010040074">
    <property type="protein sequence ID" value="CAF4088420.1"/>
    <property type="molecule type" value="Genomic_DNA"/>
</dbReference>
<dbReference type="Proteomes" id="UP000682733">
    <property type="component" value="Unassembled WGS sequence"/>
</dbReference>
<sequence length="408" mass="46572">MSSKNSNIDTLKVLIEKCGSSSFDIVYGKKFFFNHTLHGLIALHKLHASDERLQEFFDIYTKLLNPPVPLNPDDPPLTETNWTDYLGKEKRFVELADYFERVKRELGDKKKLLQKYLPKLIDGISGEATHGIIHLGYALHSPDEKSLSDALAALTWSYRYLGHLEADNTMTSGTVEIHPYDGCNELVQLLKFVSIDALDMCREVKEKAMHEPYTLMPDINFVRRITVLHNTEKYQLVIQQYAKRITTISTITDERLSELAHALSVAVLLAYAGTDPPDNFFLLHGVTSSWAFRQCLDYFETSKQKRSALYSYIMMILAVYIVEDLPEIQLKDGSFPLFNVQEKDIQPSPGESISLPTWKQILPLAIAADEEHDIKLVFTCYDDEIHYGSPVPNIYRTTAAKKVGLMKW</sequence>
<keyword evidence="1" id="KW-0560">Oxidoreductase</keyword>
<dbReference type="Pfam" id="PF14027">
    <property type="entry name" value="Questin_oxidase"/>
    <property type="match status" value="1"/>
</dbReference>
<name>A0A8S2EQC9_9BILA</name>
<dbReference type="Proteomes" id="UP000677228">
    <property type="component" value="Unassembled WGS sequence"/>
</dbReference>
<dbReference type="PANTHER" id="PTHR35870:SF1">
    <property type="entry name" value="PROTEIN, PUTATIVE (AFU_ORTHOLOGUE AFUA_5G03330)-RELATED"/>
    <property type="match status" value="1"/>
</dbReference>
<evidence type="ECO:0000256" key="1">
    <source>
        <dbReference type="ARBA" id="ARBA00023002"/>
    </source>
</evidence>
<protein>
    <submittedName>
        <fullName evidence="2">Uncharacterized protein</fullName>
    </submittedName>
</protein>
<evidence type="ECO:0000313" key="4">
    <source>
        <dbReference type="Proteomes" id="UP000677228"/>
    </source>
</evidence>
<dbReference type="PANTHER" id="PTHR35870">
    <property type="entry name" value="PROTEIN, PUTATIVE (AFU_ORTHOLOGUE AFUA_5G03330)-RELATED"/>
    <property type="match status" value="1"/>
</dbReference>
<comment type="caution">
    <text evidence="2">The sequence shown here is derived from an EMBL/GenBank/DDBJ whole genome shotgun (WGS) entry which is preliminary data.</text>
</comment>